<dbReference type="Proteomes" id="UP000297716">
    <property type="component" value="Unassembled WGS sequence"/>
</dbReference>
<dbReference type="EMBL" id="SKBN01000378">
    <property type="protein sequence ID" value="TGJ78544.1"/>
    <property type="molecule type" value="Genomic_DNA"/>
</dbReference>
<protein>
    <submittedName>
        <fullName evidence="3">Uncharacterized protein</fullName>
    </submittedName>
</protein>
<feature type="compositionally biased region" description="Low complexity" evidence="1">
    <location>
        <begin position="182"/>
        <end position="191"/>
    </location>
</feature>
<feature type="transmembrane region" description="Helical" evidence="2">
    <location>
        <begin position="68"/>
        <end position="88"/>
    </location>
</feature>
<feature type="region of interest" description="Disordered" evidence="1">
    <location>
        <begin position="179"/>
        <end position="198"/>
    </location>
</feature>
<evidence type="ECO:0000313" key="3">
    <source>
        <dbReference type="EMBL" id="TGJ78544.1"/>
    </source>
</evidence>
<keyword evidence="2" id="KW-0812">Transmembrane</keyword>
<evidence type="ECO:0000256" key="2">
    <source>
        <dbReference type="SAM" id="Phobius"/>
    </source>
</evidence>
<dbReference type="AlphaFoldDB" id="A0A4Z0Y444"/>
<sequence>MIPTAINEGMSTLTTTPTPGVTSSVVTSSVVTTSRATICRRHSCQPTTPTNPIVSDDSGPSSDIGLKVGVSVGSVIVVALIALGYILLTRHRRKRLLNDHQPLSSPATDFELEAAGKIYAKKHLPELPVPVSRAELEGTPVRERGAGIYVWKPELEGTAGTPGALGVYVMKKSELEAKHNGAARPAPGAGARKTRTPYESPIIGPSFARYSVPTSGAV</sequence>
<organism evidence="3 4">
    <name type="scientific">Xylaria hypoxylon</name>
    <dbReference type="NCBI Taxonomy" id="37992"/>
    <lineage>
        <taxon>Eukaryota</taxon>
        <taxon>Fungi</taxon>
        <taxon>Dikarya</taxon>
        <taxon>Ascomycota</taxon>
        <taxon>Pezizomycotina</taxon>
        <taxon>Sordariomycetes</taxon>
        <taxon>Xylariomycetidae</taxon>
        <taxon>Xylariales</taxon>
        <taxon>Xylariaceae</taxon>
        <taxon>Xylaria</taxon>
    </lineage>
</organism>
<keyword evidence="2" id="KW-0472">Membrane</keyword>
<reference evidence="3 4" key="1">
    <citation type="submission" date="2019-03" db="EMBL/GenBank/DDBJ databases">
        <title>Draft genome sequence of Xylaria hypoxylon DSM 108379, a ubiquitous saprotrophic-parasitic fungi on hardwood.</title>
        <authorList>
            <person name="Buettner E."/>
            <person name="Leonhardt S."/>
            <person name="Gebauer A.M."/>
            <person name="Liers C."/>
            <person name="Hofrichter M."/>
            <person name="Kellner H."/>
        </authorList>
    </citation>
    <scope>NUCLEOTIDE SEQUENCE [LARGE SCALE GENOMIC DNA]</scope>
    <source>
        <strain evidence="3 4">DSM 108379</strain>
    </source>
</reference>
<keyword evidence="4" id="KW-1185">Reference proteome</keyword>
<evidence type="ECO:0000313" key="4">
    <source>
        <dbReference type="Proteomes" id="UP000297716"/>
    </source>
</evidence>
<proteinExistence type="predicted"/>
<dbReference type="OrthoDB" id="4760118at2759"/>
<name>A0A4Z0Y444_9PEZI</name>
<keyword evidence="2" id="KW-1133">Transmembrane helix</keyword>
<accession>A0A4Z0Y444</accession>
<feature type="compositionally biased region" description="Low complexity" evidence="1">
    <location>
        <begin position="11"/>
        <end position="22"/>
    </location>
</feature>
<comment type="caution">
    <text evidence="3">The sequence shown here is derived from an EMBL/GenBank/DDBJ whole genome shotgun (WGS) entry which is preliminary data.</text>
</comment>
<feature type="region of interest" description="Disordered" evidence="1">
    <location>
        <begin position="1"/>
        <end position="22"/>
    </location>
</feature>
<gene>
    <name evidence="3" type="ORF">E0Z10_g10224</name>
</gene>
<evidence type="ECO:0000256" key="1">
    <source>
        <dbReference type="SAM" id="MobiDB-lite"/>
    </source>
</evidence>